<dbReference type="PANTHER" id="PTHR40465:SF1">
    <property type="entry name" value="DUF6534 DOMAIN-CONTAINING PROTEIN"/>
    <property type="match status" value="1"/>
</dbReference>
<evidence type="ECO:0000313" key="4">
    <source>
        <dbReference type="Proteomes" id="UP000076727"/>
    </source>
</evidence>
<feature type="transmembrane region" description="Helical" evidence="1">
    <location>
        <begin position="243"/>
        <end position="264"/>
    </location>
</feature>
<keyword evidence="1" id="KW-0812">Transmembrane</keyword>
<organism evidence="3 4">
    <name type="scientific">Daedalea quercina L-15889</name>
    <dbReference type="NCBI Taxonomy" id="1314783"/>
    <lineage>
        <taxon>Eukaryota</taxon>
        <taxon>Fungi</taxon>
        <taxon>Dikarya</taxon>
        <taxon>Basidiomycota</taxon>
        <taxon>Agaricomycotina</taxon>
        <taxon>Agaricomycetes</taxon>
        <taxon>Polyporales</taxon>
        <taxon>Fomitopsis</taxon>
    </lineage>
</organism>
<dbReference type="AlphaFoldDB" id="A0A165NSK2"/>
<name>A0A165NSK2_9APHY</name>
<reference evidence="3 4" key="1">
    <citation type="journal article" date="2016" name="Mol. Biol. Evol.">
        <title>Comparative Genomics of Early-Diverging Mushroom-Forming Fungi Provides Insights into the Origins of Lignocellulose Decay Capabilities.</title>
        <authorList>
            <person name="Nagy L.G."/>
            <person name="Riley R."/>
            <person name="Tritt A."/>
            <person name="Adam C."/>
            <person name="Daum C."/>
            <person name="Floudas D."/>
            <person name="Sun H."/>
            <person name="Yadav J.S."/>
            <person name="Pangilinan J."/>
            <person name="Larsson K.H."/>
            <person name="Matsuura K."/>
            <person name="Barry K."/>
            <person name="Labutti K."/>
            <person name="Kuo R."/>
            <person name="Ohm R.A."/>
            <person name="Bhattacharya S.S."/>
            <person name="Shirouzu T."/>
            <person name="Yoshinaga Y."/>
            <person name="Martin F.M."/>
            <person name="Grigoriev I.V."/>
            <person name="Hibbett D.S."/>
        </authorList>
    </citation>
    <scope>NUCLEOTIDE SEQUENCE [LARGE SCALE GENOMIC DNA]</scope>
    <source>
        <strain evidence="3 4">L-15889</strain>
    </source>
</reference>
<dbReference type="InterPro" id="IPR045339">
    <property type="entry name" value="DUF6534"/>
</dbReference>
<feature type="transmembrane region" description="Helical" evidence="1">
    <location>
        <begin position="216"/>
        <end position="237"/>
    </location>
</feature>
<feature type="transmembrane region" description="Helical" evidence="1">
    <location>
        <begin position="131"/>
        <end position="156"/>
    </location>
</feature>
<protein>
    <recommendedName>
        <fullName evidence="2">DUF6534 domain-containing protein</fullName>
    </recommendedName>
</protein>
<dbReference type="Proteomes" id="UP000076727">
    <property type="component" value="Unassembled WGS sequence"/>
</dbReference>
<proteinExistence type="predicted"/>
<dbReference type="STRING" id="1314783.A0A165NSK2"/>
<feature type="transmembrane region" description="Helical" evidence="1">
    <location>
        <begin position="176"/>
        <end position="195"/>
    </location>
</feature>
<feature type="domain" description="DUF6534" evidence="2">
    <location>
        <begin position="180"/>
        <end position="269"/>
    </location>
</feature>
<keyword evidence="4" id="KW-1185">Reference proteome</keyword>
<sequence length="307" mass="34614">MPALQIGLGPTLGCLFFGTVIFSSMLYGFACAQFIHYSRHYLSKDKSITKVLVVFLWQVRLLLDTTMTTSDMSIGWFYFVQRHGDVSGPLVLPKQYELEYAATAVTTCLVQMFYVHEIWQLVRAMPRKIQWIIVLFPMLLSLLSLAFALVGVHVTASHNWIISKTLPPNIGWTTSRVWTAAVADIYITVVLSWALKKKKTGFKNSDRMINRLITYTVNRGVLLSVVQITLCGTYLGSIKQNTMVWAIFHIAGGKIYVNSMLAVLNARQRVKEGNSEVYNMSDITDDSATGSRTRRNIAADTAVYYIQ</sequence>
<dbReference type="PANTHER" id="PTHR40465">
    <property type="entry name" value="CHROMOSOME 1, WHOLE GENOME SHOTGUN SEQUENCE"/>
    <property type="match status" value="1"/>
</dbReference>
<feature type="transmembrane region" description="Helical" evidence="1">
    <location>
        <begin position="6"/>
        <end position="30"/>
    </location>
</feature>
<gene>
    <name evidence="3" type="ORF">DAEQUDRAFT_758194</name>
</gene>
<evidence type="ECO:0000256" key="1">
    <source>
        <dbReference type="SAM" id="Phobius"/>
    </source>
</evidence>
<evidence type="ECO:0000259" key="2">
    <source>
        <dbReference type="Pfam" id="PF20152"/>
    </source>
</evidence>
<keyword evidence="1" id="KW-1133">Transmembrane helix</keyword>
<evidence type="ECO:0000313" key="3">
    <source>
        <dbReference type="EMBL" id="KZT67319.1"/>
    </source>
</evidence>
<keyword evidence="1" id="KW-0472">Membrane</keyword>
<dbReference type="EMBL" id="KV429077">
    <property type="protein sequence ID" value="KZT67319.1"/>
    <property type="molecule type" value="Genomic_DNA"/>
</dbReference>
<accession>A0A165NSK2</accession>
<dbReference type="OrthoDB" id="3220866at2759"/>
<dbReference type="Pfam" id="PF20152">
    <property type="entry name" value="DUF6534"/>
    <property type="match status" value="1"/>
</dbReference>